<name>F5YP21_TREPZ</name>
<dbReference type="InterPro" id="IPR050276">
    <property type="entry name" value="MshD_Acetyltransferase"/>
</dbReference>
<dbReference type="CDD" id="cd04301">
    <property type="entry name" value="NAT_SF"/>
    <property type="match status" value="1"/>
</dbReference>
<sequence>MKALVKRRWRRAGRAEADRTETFLKDYEYYCVTACAKFLNRQSAKDHVWHLTDQEGTVSALLLHYGRALLPVFGKTGDIPLPHFMKNFLGRIPIHAVQGLLKDAAILENAMENLGYQAKDRRTYDLMALDKAPAQSGSGEFPPGLILRRPEFTDMDALFPLQAGYEQEEVLPKGAEFNAALCRLTLSRILSNEQALIACMDGRVVGKINTNAAAFSRTQIGGVYVLPEYRGRGIAGCMTTRFAGELIAQGRGITLFVKKENVPARAAYQKAGFSAVADYRISYYQ</sequence>
<gene>
    <name evidence="2" type="ordered locus">TREPR_3875</name>
</gene>
<feature type="domain" description="N-acetyltransferase" evidence="1">
    <location>
        <begin position="145"/>
        <end position="285"/>
    </location>
</feature>
<evidence type="ECO:0000313" key="2">
    <source>
        <dbReference type="EMBL" id="AEF86453.1"/>
    </source>
</evidence>
<dbReference type="HOGENOM" id="CLU_076898_0_0_12"/>
<dbReference type="PANTHER" id="PTHR43617:SF38">
    <property type="entry name" value="N-ACETYLTRANSFERASE DOMAIN-CONTAINING PROTEIN"/>
    <property type="match status" value="1"/>
</dbReference>
<dbReference type="RefSeq" id="WP_015706467.1">
    <property type="nucleotide sequence ID" value="NC_015578.1"/>
</dbReference>
<dbReference type="SUPFAM" id="SSF55729">
    <property type="entry name" value="Acyl-CoA N-acyltransferases (Nat)"/>
    <property type="match status" value="1"/>
</dbReference>
<dbReference type="eggNOG" id="COG3393">
    <property type="taxonomic scope" value="Bacteria"/>
</dbReference>
<dbReference type="Proteomes" id="UP000009223">
    <property type="component" value="Chromosome"/>
</dbReference>
<protein>
    <submittedName>
        <fullName evidence="2">Acetyltransferase, GNAT family</fullName>
    </submittedName>
</protein>
<reference evidence="3" key="1">
    <citation type="submission" date="2009-12" db="EMBL/GenBank/DDBJ databases">
        <title>Complete sequence of Treponema primitia strain ZAS-2.</title>
        <authorList>
            <person name="Tetu S.G."/>
            <person name="Matson E."/>
            <person name="Ren Q."/>
            <person name="Seshadri R."/>
            <person name="Elbourne L."/>
            <person name="Hassan K.A."/>
            <person name="Durkin A."/>
            <person name="Radune D."/>
            <person name="Mohamoud Y."/>
            <person name="Shay R."/>
            <person name="Jin S."/>
            <person name="Zhang X."/>
            <person name="Lucey K."/>
            <person name="Ballor N.R."/>
            <person name="Ottesen E."/>
            <person name="Rosenthal R."/>
            <person name="Allen A."/>
            <person name="Leadbetter J.R."/>
            <person name="Paulsen I.T."/>
        </authorList>
    </citation>
    <scope>NUCLEOTIDE SEQUENCE [LARGE SCALE GENOMIC DNA]</scope>
    <source>
        <strain evidence="3">ATCC BAA-887 / DSM 12427 / ZAS-2</strain>
    </source>
</reference>
<dbReference type="EMBL" id="CP001843">
    <property type="protein sequence ID" value="AEF86453.1"/>
    <property type="molecule type" value="Genomic_DNA"/>
</dbReference>
<dbReference type="Gene3D" id="3.40.630.30">
    <property type="match status" value="1"/>
</dbReference>
<dbReference type="STRING" id="545694.TREPR_3875"/>
<dbReference type="InterPro" id="IPR000182">
    <property type="entry name" value="GNAT_dom"/>
</dbReference>
<organism evidence="2 3">
    <name type="scientific">Treponema primitia (strain ATCC BAA-887 / DSM 12427 / ZAS-2)</name>
    <dbReference type="NCBI Taxonomy" id="545694"/>
    <lineage>
        <taxon>Bacteria</taxon>
        <taxon>Pseudomonadati</taxon>
        <taxon>Spirochaetota</taxon>
        <taxon>Spirochaetia</taxon>
        <taxon>Spirochaetales</taxon>
        <taxon>Treponemataceae</taxon>
        <taxon>Treponema</taxon>
    </lineage>
</organism>
<proteinExistence type="predicted"/>
<dbReference type="PROSITE" id="PS51186">
    <property type="entry name" value="GNAT"/>
    <property type="match status" value="1"/>
</dbReference>
<keyword evidence="2" id="KW-0808">Transferase</keyword>
<dbReference type="Pfam" id="PF00583">
    <property type="entry name" value="Acetyltransf_1"/>
    <property type="match status" value="1"/>
</dbReference>
<evidence type="ECO:0000313" key="3">
    <source>
        <dbReference type="Proteomes" id="UP000009223"/>
    </source>
</evidence>
<reference evidence="2 3" key="2">
    <citation type="journal article" date="2011" name="ISME J.">
        <title>RNA-seq reveals cooperative metabolic interactions between two termite-gut spirochete species in co-culture.</title>
        <authorList>
            <person name="Rosenthal A.Z."/>
            <person name="Matson E.G."/>
            <person name="Eldar A."/>
            <person name="Leadbetter J.R."/>
        </authorList>
    </citation>
    <scope>NUCLEOTIDE SEQUENCE [LARGE SCALE GENOMIC DNA]</scope>
    <source>
        <strain evidence="3">ATCC BAA-887 / DSM 12427 / ZAS-2</strain>
    </source>
</reference>
<dbReference type="AlphaFoldDB" id="F5YP21"/>
<accession>F5YP21</accession>
<evidence type="ECO:0000259" key="1">
    <source>
        <dbReference type="PROSITE" id="PS51186"/>
    </source>
</evidence>
<dbReference type="PANTHER" id="PTHR43617">
    <property type="entry name" value="L-AMINO ACID N-ACETYLTRANSFERASE"/>
    <property type="match status" value="1"/>
</dbReference>
<keyword evidence="3" id="KW-1185">Reference proteome</keyword>
<dbReference type="InterPro" id="IPR016181">
    <property type="entry name" value="Acyl_CoA_acyltransferase"/>
</dbReference>
<dbReference type="GO" id="GO:0016747">
    <property type="term" value="F:acyltransferase activity, transferring groups other than amino-acyl groups"/>
    <property type="evidence" value="ECO:0007669"/>
    <property type="project" value="InterPro"/>
</dbReference>
<dbReference type="KEGG" id="tpi:TREPR_3875"/>